<evidence type="ECO:0000256" key="10">
    <source>
        <dbReference type="ARBA" id="ARBA00058057"/>
    </source>
</evidence>
<keyword evidence="14" id="KW-1185">Reference proteome</keyword>
<keyword evidence="4" id="KW-0747">Spliceosome</keyword>
<dbReference type="WBParaSite" id="TCLT_0000612401-mRNA-1">
    <property type="protein sequence ID" value="TCLT_0000612401-mRNA-1"/>
    <property type="gene ID" value="TCLT_0000612401"/>
</dbReference>
<dbReference type="InterPro" id="IPR034100">
    <property type="entry name" value="Sm_F"/>
</dbReference>
<keyword evidence="11" id="KW-1133">Transmembrane helix</keyword>
<keyword evidence="11" id="KW-0472">Membrane</keyword>
<evidence type="ECO:0000256" key="4">
    <source>
        <dbReference type="ARBA" id="ARBA00022728"/>
    </source>
</evidence>
<dbReference type="GO" id="GO:0005681">
    <property type="term" value="C:spliceosomal complex"/>
    <property type="evidence" value="ECO:0007669"/>
    <property type="project" value="UniProtKB-KW"/>
</dbReference>
<dbReference type="GO" id="GO:0000398">
    <property type="term" value="P:mRNA splicing, via spliceosome"/>
    <property type="evidence" value="ECO:0007669"/>
    <property type="project" value="InterPro"/>
</dbReference>
<keyword evidence="8" id="KW-0687">Ribonucleoprotein</keyword>
<dbReference type="PANTHER" id="PTHR33539">
    <property type="entry name" value="UPF0764 PROTEIN C16ORF89"/>
    <property type="match status" value="1"/>
</dbReference>
<accession>A0A0N5D021</accession>
<dbReference type="OrthoDB" id="5949187at2759"/>
<dbReference type="SMART" id="SM00651">
    <property type="entry name" value="Sm"/>
    <property type="match status" value="1"/>
</dbReference>
<dbReference type="Gene3D" id="2.30.30.100">
    <property type="match status" value="1"/>
</dbReference>
<comment type="similarity">
    <text evidence="2">Belongs to the snRNP Sm proteins family. SmF/LSm6 subfamily.</text>
</comment>
<evidence type="ECO:0000256" key="9">
    <source>
        <dbReference type="ARBA" id="ARBA00030144"/>
    </source>
</evidence>
<dbReference type="InterPro" id="IPR031751">
    <property type="entry name" value="DUF4735"/>
</dbReference>
<evidence type="ECO:0000259" key="12">
    <source>
        <dbReference type="PROSITE" id="PS52002"/>
    </source>
</evidence>
<dbReference type="InterPro" id="IPR010920">
    <property type="entry name" value="LSM_dom_sf"/>
</dbReference>
<keyword evidence="3" id="KW-0507">mRNA processing</keyword>
<evidence type="ECO:0000313" key="14">
    <source>
        <dbReference type="Proteomes" id="UP000276776"/>
    </source>
</evidence>
<dbReference type="EMBL" id="UYYF01004391">
    <property type="protein sequence ID" value="VDN03435.1"/>
    <property type="molecule type" value="Genomic_DNA"/>
</dbReference>
<gene>
    <name evidence="13" type="ORF">TCLT_LOCUS6113</name>
</gene>
<dbReference type="Pfam" id="PF01423">
    <property type="entry name" value="LSM"/>
    <property type="match status" value="1"/>
</dbReference>
<dbReference type="OMA" id="CAISREC"/>
<sequence length="560" mass="64300">MTTLQPVNPKPFLNGLTGKPVVCKLKWGMEYKGYLVSVDGYMNLQLANAEEYIDGQHTGDVGEVLIRCNNVLWWGWNSARLIALVLNALYGLEGYYMSRSEELTVNCVFGLRIIEGYLKSIQDALHDHDVHPEIMNEIYNIGLTASNIADKALPFIIQRGKDKFDQFQFIFNSKLKMNFSHQLTDENFRLKKSEAKSDGFSGMPSITFFDRWKDDRCFSELFSMNYVDSAVNGRSCQLSDSCMRRMIDHSLIEHHSTHQMLYFIIASQTPCIHNMTSLISVIKNQTTAAFLTEYCTYMADDLKTVLQNSKSSFKYDDRNLLMEQGEFHFFLLFSLLLKFSRFKSNLFLYISSEVFIFVYFLVFTCGQFGFVEILSLHVLTSILSWQHPKLGCFISGKSGSVIDHVNKPKDQDGIDFGSLFQSENCEKGRGDDISMGYTFLNCLVLDSCSTYSNGVAAGALIVYLRFLLDFEPWPEYVANEPIFIKNIAAGDQFRKFHYSEWVRSSYISSLRHVQPPSLGWSPDFFAYLLLLYIIVCGTIITNFCCKPKLKQLYYFSYKKL</sequence>
<dbReference type="STRING" id="103827.A0A0N5D021"/>
<dbReference type="InterPro" id="IPR047575">
    <property type="entry name" value="Sm"/>
</dbReference>
<feature type="transmembrane region" description="Helical" evidence="11">
    <location>
        <begin position="524"/>
        <end position="545"/>
    </location>
</feature>
<evidence type="ECO:0000313" key="13">
    <source>
        <dbReference type="EMBL" id="VDN03435.1"/>
    </source>
</evidence>
<dbReference type="AlphaFoldDB" id="A0A0N5D021"/>
<dbReference type="Proteomes" id="UP000276776">
    <property type="component" value="Unassembled WGS sequence"/>
</dbReference>
<evidence type="ECO:0000256" key="1">
    <source>
        <dbReference type="ARBA" id="ARBA00004123"/>
    </source>
</evidence>
<keyword evidence="7" id="KW-0539">Nucleus</keyword>
<reference evidence="15" key="1">
    <citation type="submission" date="2016-04" db="UniProtKB">
        <authorList>
            <consortium name="WormBaseParasite"/>
        </authorList>
    </citation>
    <scope>IDENTIFICATION</scope>
</reference>
<evidence type="ECO:0000256" key="7">
    <source>
        <dbReference type="ARBA" id="ARBA00023242"/>
    </source>
</evidence>
<comment type="function">
    <text evidence="10">Plays a role in pre-mRNA splicing as a core component of the spliceosomal U1, U2, U4 and U5 small nuclear ribonucleoproteins (snRNPs), the building blocks of the spliceosome.</text>
</comment>
<comment type="subcellular location">
    <subcellularLocation>
        <location evidence="1">Nucleus</location>
    </subcellularLocation>
</comment>
<dbReference type="Pfam" id="PF15882">
    <property type="entry name" value="DUF4735"/>
    <property type="match status" value="2"/>
</dbReference>
<dbReference type="SUPFAM" id="SSF50182">
    <property type="entry name" value="Sm-like ribonucleoproteins"/>
    <property type="match status" value="1"/>
</dbReference>
<reference evidence="13 14" key="2">
    <citation type="submission" date="2018-11" db="EMBL/GenBank/DDBJ databases">
        <authorList>
            <consortium name="Pathogen Informatics"/>
        </authorList>
    </citation>
    <scope>NUCLEOTIDE SEQUENCE [LARGE SCALE GENOMIC DNA]</scope>
</reference>
<dbReference type="PROSITE" id="PS52002">
    <property type="entry name" value="SM"/>
    <property type="match status" value="1"/>
</dbReference>
<organism evidence="15">
    <name type="scientific">Thelazia callipaeda</name>
    <name type="common">Oriental eyeworm</name>
    <name type="synonym">Parasitic nematode</name>
    <dbReference type="NCBI Taxonomy" id="103827"/>
    <lineage>
        <taxon>Eukaryota</taxon>
        <taxon>Metazoa</taxon>
        <taxon>Ecdysozoa</taxon>
        <taxon>Nematoda</taxon>
        <taxon>Chromadorea</taxon>
        <taxon>Rhabditida</taxon>
        <taxon>Spirurina</taxon>
        <taxon>Spiruromorpha</taxon>
        <taxon>Thelazioidea</taxon>
        <taxon>Thelaziidae</taxon>
        <taxon>Thelazia</taxon>
    </lineage>
</organism>
<keyword evidence="11" id="KW-0812">Transmembrane</keyword>
<dbReference type="GO" id="GO:0003723">
    <property type="term" value="F:RNA binding"/>
    <property type="evidence" value="ECO:0007669"/>
    <property type="project" value="UniProtKB-KW"/>
</dbReference>
<dbReference type="GO" id="GO:0005829">
    <property type="term" value="C:cytosol"/>
    <property type="evidence" value="ECO:0007669"/>
    <property type="project" value="TreeGrafter"/>
</dbReference>
<evidence type="ECO:0000256" key="8">
    <source>
        <dbReference type="ARBA" id="ARBA00023274"/>
    </source>
</evidence>
<dbReference type="InterPro" id="IPR001163">
    <property type="entry name" value="Sm_dom_euk/arc"/>
</dbReference>
<keyword evidence="5" id="KW-0694">RNA-binding</keyword>
<dbReference type="FunFam" id="2.30.30.100:FF:000011">
    <property type="entry name" value="small nuclear ribonucleoprotein F"/>
    <property type="match status" value="1"/>
</dbReference>
<evidence type="ECO:0000256" key="5">
    <source>
        <dbReference type="ARBA" id="ARBA00022884"/>
    </source>
</evidence>
<evidence type="ECO:0000256" key="3">
    <source>
        <dbReference type="ARBA" id="ARBA00022664"/>
    </source>
</evidence>
<evidence type="ECO:0000256" key="11">
    <source>
        <dbReference type="SAM" id="Phobius"/>
    </source>
</evidence>
<evidence type="ECO:0000256" key="6">
    <source>
        <dbReference type="ARBA" id="ARBA00023187"/>
    </source>
</evidence>
<proteinExistence type="inferred from homology"/>
<dbReference type="PANTHER" id="PTHR33539:SF1">
    <property type="entry name" value="UPF0764 PROTEIN C16ORF89"/>
    <property type="match status" value="1"/>
</dbReference>
<feature type="domain" description="Sm" evidence="12">
    <location>
        <begin position="8"/>
        <end position="80"/>
    </location>
</feature>
<name>A0A0N5D021_THECL</name>
<evidence type="ECO:0000256" key="2">
    <source>
        <dbReference type="ARBA" id="ARBA00007927"/>
    </source>
</evidence>
<keyword evidence="6" id="KW-0508">mRNA splicing</keyword>
<dbReference type="GO" id="GO:0016020">
    <property type="term" value="C:membrane"/>
    <property type="evidence" value="ECO:0007669"/>
    <property type="project" value="TreeGrafter"/>
</dbReference>
<dbReference type="CDD" id="cd01722">
    <property type="entry name" value="Sm_F"/>
    <property type="match status" value="1"/>
</dbReference>
<evidence type="ECO:0000313" key="15">
    <source>
        <dbReference type="WBParaSite" id="TCLT_0000612401-mRNA-1"/>
    </source>
</evidence>
<feature type="transmembrane region" description="Helical" evidence="11">
    <location>
        <begin position="346"/>
        <end position="370"/>
    </location>
</feature>
<protein>
    <recommendedName>
        <fullName evidence="9">Sm protein F</fullName>
    </recommendedName>
</protein>